<name>A0A1M5I7P5_9FLAO</name>
<sequence length="270" mass="30147">MKNSVCLAFLLLLCLSCEDVISVDLPTSDTRLVIDALIGYNDNNGDILTAGQVKLTLTAPFFEENVPPAENATVHLVDEFSGNTYILSESEPGMFTIGFPDLQFGRDYTLEISYEGETYRATERLMRAPLIDNLEQGDGFLFDEEEETEVKITFTDLAGERNRYLFSFGFNNFLVIDDEFFQDQQLTFSYFYEDIQPGRLIAVTVFGIDQQFANYAEQALAQSGESDGGGPFAAPSATIRGNLVNTTNPDNFPFGYFAISEFDTQLLTIE</sequence>
<accession>A0A1M5I7P5</accession>
<evidence type="ECO:0000256" key="1">
    <source>
        <dbReference type="SAM" id="SignalP"/>
    </source>
</evidence>
<dbReference type="Proteomes" id="UP000184532">
    <property type="component" value="Unassembled WGS sequence"/>
</dbReference>
<feature type="chain" id="PRO_5012815965" description="DUF4249 domain-containing protein" evidence="1">
    <location>
        <begin position="23"/>
        <end position="270"/>
    </location>
</feature>
<dbReference type="RefSeq" id="WP_073177078.1">
    <property type="nucleotide sequence ID" value="NZ_FQWL01000001.1"/>
</dbReference>
<dbReference type="InterPro" id="IPR025345">
    <property type="entry name" value="DUF4249"/>
</dbReference>
<proteinExistence type="predicted"/>
<keyword evidence="1" id="KW-0732">Signal</keyword>
<evidence type="ECO:0000313" key="2">
    <source>
        <dbReference type="EMBL" id="SHG24418.1"/>
    </source>
</evidence>
<keyword evidence="3" id="KW-1185">Reference proteome</keyword>
<gene>
    <name evidence="2" type="ORF">SAMN04488116_0510</name>
</gene>
<dbReference type="STRING" id="570519.SAMN04488116_0510"/>
<evidence type="ECO:0008006" key="4">
    <source>
        <dbReference type="Google" id="ProtNLM"/>
    </source>
</evidence>
<dbReference type="Pfam" id="PF14054">
    <property type="entry name" value="DUF4249"/>
    <property type="match status" value="1"/>
</dbReference>
<dbReference type="EMBL" id="FQWL01000001">
    <property type="protein sequence ID" value="SHG24418.1"/>
    <property type="molecule type" value="Genomic_DNA"/>
</dbReference>
<evidence type="ECO:0000313" key="3">
    <source>
        <dbReference type="Proteomes" id="UP000184532"/>
    </source>
</evidence>
<protein>
    <recommendedName>
        <fullName evidence="4">DUF4249 domain-containing protein</fullName>
    </recommendedName>
</protein>
<organism evidence="2 3">
    <name type="scientific">Flagellimonas flava</name>
    <dbReference type="NCBI Taxonomy" id="570519"/>
    <lineage>
        <taxon>Bacteria</taxon>
        <taxon>Pseudomonadati</taxon>
        <taxon>Bacteroidota</taxon>
        <taxon>Flavobacteriia</taxon>
        <taxon>Flavobacteriales</taxon>
        <taxon>Flavobacteriaceae</taxon>
        <taxon>Flagellimonas</taxon>
    </lineage>
</organism>
<feature type="signal peptide" evidence="1">
    <location>
        <begin position="1"/>
        <end position="22"/>
    </location>
</feature>
<reference evidence="3" key="1">
    <citation type="submission" date="2016-11" db="EMBL/GenBank/DDBJ databases">
        <authorList>
            <person name="Varghese N."/>
            <person name="Submissions S."/>
        </authorList>
    </citation>
    <scope>NUCLEOTIDE SEQUENCE [LARGE SCALE GENOMIC DNA]</scope>
    <source>
        <strain evidence="3">DSM 22638</strain>
    </source>
</reference>
<dbReference type="AlphaFoldDB" id="A0A1M5I7P5"/>